<accession>A0A437CJR1</accession>
<feature type="signal peptide" evidence="1">
    <location>
        <begin position="1"/>
        <end position="21"/>
    </location>
</feature>
<name>A0A437CJR1_ORYJA</name>
<gene>
    <name evidence="2" type="ORF">OJAV_G00159570</name>
</gene>
<reference evidence="2 3" key="2">
    <citation type="submission" date="2019-01" db="EMBL/GenBank/DDBJ databases">
        <title>A chromosome length genome reference of the Java medaka (oryzias javanicus).</title>
        <authorList>
            <person name="Herpin A."/>
            <person name="Takehana Y."/>
            <person name="Naruse K."/>
            <person name="Ansai S."/>
            <person name="Kawaguchi M."/>
        </authorList>
    </citation>
    <scope>NUCLEOTIDE SEQUENCE [LARGE SCALE GENOMIC DNA]</scope>
    <source>
        <strain evidence="2">RS831</strain>
        <tissue evidence="2">Whole body</tissue>
    </source>
</reference>
<keyword evidence="1" id="KW-0732">Signal</keyword>
<evidence type="ECO:0000256" key="1">
    <source>
        <dbReference type="SAM" id="SignalP"/>
    </source>
</evidence>
<dbReference type="Proteomes" id="UP000283210">
    <property type="component" value="Chromosome 16"/>
</dbReference>
<keyword evidence="3" id="KW-1185">Reference proteome</keyword>
<dbReference type="EMBL" id="CM012452">
    <property type="protein sequence ID" value="RVE62699.1"/>
    <property type="molecule type" value="Genomic_DNA"/>
</dbReference>
<evidence type="ECO:0000313" key="2">
    <source>
        <dbReference type="EMBL" id="RVE62699.1"/>
    </source>
</evidence>
<sequence>MGVQAILALVVLAICLSKDLAFKNGEDILQPVDSRLDKVNNDQLETNEVEAKDIADLRSIDFSCCRAAGNQSVSGAAGNQSVSE</sequence>
<organism evidence="2 3">
    <name type="scientific">Oryzias javanicus</name>
    <name type="common">Javanese ricefish</name>
    <name type="synonym">Aplocheilus javanicus</name>
    <dbReference type="NCBI Taxonomy" id="123683"/>
    <lineage>
        <taxon>Eukaryota</taxon>
        <taxon>Metazoa</taxon>
        <taxon>Chordata</taxon>
        <taxon>Craniata</taxon>
        <taxon>Vertebrata</taxon>
        <taxon>Euteleostomi</taxon>
        <taxon>Actinopterygii</taxon>
        <taxon>Neopterygii</taxon>
        <taxon>Teleostei</taxon>
        <taxon>Neoteleostei</taxon>
        <taxon>Acanthomorphata</taxon>
        <taxon>Ovalentaria</taxon>
        <taxon>Atherinomorphae</taxon>
        <taxon>Beloniformes</taxon>
        <taxon>Adrianichthyidae</taxon>
        <taxon>Oryziinae</taxon>
        <taxon>Oryzias</taxon>
    </lineage>
</organism>
<dbReference type="AlphaFoldDB" id="A0A437CJR1"/>
<evidence type="ECO:0000313" key="3">
    <source>
        <dbReference type="Proteomes" id="UP000283210"/>
    </source>
</evidence>
<feature type="chain" id="PRO_5019313321" evidence="1">
    <location>
        <begin position="22"/>
        <end position="84"/>
    </location>
</feature>
<protein>
    <submittedName>
        <fullName evidence="2">Uncharacterized protein</fullName>
    </submittedName>
</protein>
<proteinExistence type="predicted"/>
<reference evidence="2 3" key="1">
    <citation type="submission" date="2018-11" db="EMBL/GenBank/DDBJ databases">
        <authorList>
            <person name="Lopez-Roques C."/>
            <person name="Donnadieu C."/>
            <person name="Bouchez O."/>
            <person name="Klopp C."/>
            <person name="Cabau C."/>
            <person name="Zahm M."/>
        </authorList>
    </citation>
    <scope>NUCLEOTIDE SEQUENCE [LARGE SCALE GENOMIC DNA]</scope>
    <source>
        <strain evidence="2">RS831</strain>
        <tissue evidence="2">Whole body</tissue>
    </source>
</reference>